<dbReference type="CDD" id="cd06558">
    <property type="entry name" value="crotonase-like"/>
    <property type="match status" value="1"/>
</dbReference>
<sequence length="585" mass="62875">MVDVKIVEVGPRDGLQNISQLVPTGTKVELIKRLSRTGLSKIEATSFVSPKWIPQLADGDMVLKAIQSLIASPQNNIGYPVLVPNVKGLEKAVQNGAREVAVFVSATESFSQKNINCSVAVSLVRVRLVTERARALGIKVRGYVSCIFEDPYEGLTDPEQVVTTTQTLLDAGCYEVSLGDTLGAGTPTDVGRLFTHLLRTVPASSIAAHFHDTYGQAIANVMKAYALGIRTFDSSVAGLGGCPFAKGAKGNLATEDLVYTLEKSGVSTGVDLDELVKIGTWISQELGIPNGSRAGSAIASKTHKNGAPKSSLPTRVWHALESTREYRVRRSSANVEICLTRGENGNALTQSLIQGLIKLFETFSGDGAVSRIILRGEGKYFCTGMDLKGTISNQEQFLLLRALFHAIDECPKTTIAVINGPCFGGGVGLAFVCDIRLAVLNATFTLSEVRLGLCPATISKYVVREWGFSYARTAMLTARQITASELAGLQVIQGVATDEASLDTTLDIMLEELRFAAPEASRLSKELVKVAYADAGGKQQARVIKSSFDRMMGPGSEHSHARSEFKRGIRKIDWETIDSVPCAKL</sequence>
<dbReference type="NCBIfam" id="NF004283">
    <property type="entry name" value="PRK05692.1"/>
    <property type="match status" value="1"/>
</dbReference>
<dbReference type="EMBL" id="KZ613955">
    <property type="protein sequence ID" value="PMD33605.1"/>
    <property type="molecule type" value="Genomic_DNA"/>
</dbReference>
<accession>A0A2J6R533</accession>
<dbReference type="UniPathway" id="UPA00896">
    <property type="reaction ID" value="UER00863"/>
</dbReference>
<dbReference type="FunFam" id="3.20.20.70:FF:000201">
    <property type="entry name" value="Hydroxymethylglutaryl-CoA lyase"/>
    <property type="match status" value="1"/>
</dbReference>
<dbReference type="GO" id="GO:0006552">
    <property type="term" value="P:L-leucine catabolic process"/>
    <property type="evidence" value="ECO:0007669"/>
    <property type="project" value="TreeGrafter"/>
</dbReference>
<reference evidence="8 9" key="1">
    <citation type="submission" date="2016-04" db="EMBL/GenBank/DDBJ databases">
        <title>A degradative enzymes factory behind the ericoid mycorrhizal symbiosis.</title>
        <authorList>
            <consortium name="DOE Joint Genome Institute"/>
            <person name="Martino E."/>
            <person name="Morin E."/>
            <person name="Grelet G."/>
            <person name="Kuo A."/>
            <person name="Kohler A."/>
            <person name="Daghino S."/>
            <person name="Barry K."/>
            <person name="Choi C."/>
            <person name="Cichocki N."/>
            <person name="Clum A."/>
            <person name="Copeland A."/>
            <person name="Hainaut M."/>
            <person name="Haridas S."/>
            <person name="Labutti K."/>
            <person name="Lindquist E."/>
            <person name="Lipzen A."/>
            <person name="Khouja H.-R."/>
            <person name="Murat C."/>
            <person name="Ohm R."/>
            <person name="Olson A."/>
            <person name="Spatafora J."/>
            <person name="Veneault-Fourrey C."/>
            <person name="Henrissat B."/>
            <person name="Grigoriev I."/>
            <person name="Martin F."/>
            <person name="Perotto S."/>
        </authorList>
    </citation>
    <scope>NUCLEOTIDE SEQUENCE [LARGE SCALE GENOMIC DNA]</scope>
    <source>
        <strain evidence="8 9">F</strain>
    </source>
</reference>
<evidence type="ECO:0000256" key="3">
    <source>
        <dbReference type="ARBA" id="ARBA00012910"/>
    </source>
</evidence>
<keyword evidence="9" id="KW-1185">Reference proteome</keyword>
<evidence type="ECO:0000313" key="9">
    <source>
        <dbReference type="Proteomes" id="UP000235786"/>
    </source>
</evidence>
<keyword evidence="5 8" id="KW-0456">Lyase</keyword>
<evidence type="ECO:0000256" key="6">
    <source>
        <dbReference type="ARBA" id="ARBA00049877"/>
    </source>
</evidence>
<dbReference type="OrthoDB" id="10253869at2759"/>
<evidence type="ECO:0000259" key="7">
    <source>
        <dbReference type="PROSITE" id="PS50991"/>
    </source>
</evidence>
<dbReference type="Pfam" id="PF00378">
    <property type="entry name" value="ECH_1"/>
    <property type="match status" value="1"/>
</dbReference>
<dbReference type="PROSITE" id="PS50991">
    <property type="entry name" value="PYR_CT"/>
    <property type="match status" value="1"/>
</dbReference>
<comment type="pathway">
    <text evidence="1">Metabolic intermediate metabolism; (S)-3-hydroxy-3-methylglutaryl-CoA degradation; acetoacetate from (S)-3-hydroxy-3-methylglutaryl-CoA: step 1/1.</text>
</comment>
<dbReference type="InterPro" id="IPR013785">
    <property type="entry name" value="Aldolase_TIM"/>
</dbReference>
<evidence type="ECO:0000256" key="5">
    <source>
        <dbReference type="ARBA" id="ARBA00023239"/>
    </source>
</evidence>
<dbReference type="Gene3D" id="3.20.20.70">
    <property type="entry name" value="Aldolase class I"/>
    <property type="match status" value="1"/>
</dbReference>
<dbReference type="GO" id="GO:0004419">
    <property type="term" value="F:hydroxymethylglutaryl-CoA lyase activity"/>
    <property type="evidence" value="ECO:0007669"/>
    <property type="project" value="UniProtKB-EC"/>
</dbReference>
<evidence type="ECO:0000313" key="8">
    <source>
        <dbReference type="EMBL" id="PMD33605.1"/>
    </source>
</evidence>
<dbReference type="InterPro" id="IPR043594">
    <property type="entry name" value="HMGL"/>
</dbReference>
<dbReference type="STRING" id="1149755.A0A2J6R533"/>
<dbReference type="PANTHER" id="PTHR42738:SF17">
    <property type="entry name" value="HYDROXYMETHYLGLUTARYL-COA LYASE"/>
    <property type="match status" value="1"/>
</dbReference>
<comment type="catalytic activity">
    <reaction evidence="6">
        <text>(3S)-3-hydroxy-3-methylglutaryl-CoA = acetoacetate + acetyl-CoA</text>
        <dbReference type="Rhea" id="RHEA:24404"/>
        <dbReference type="ChEBI" id="CHEBI:13705"/>
        <dbReference type="ChEBI" id="CHEBI:43074"/>
        <dbReference type="ChEBI" id="CHEBI:57288"/>
        <dbReference type="EC" id="4.1.3.4"/>
    </reaction>
</comment>
<dbReference type="SUPFAM" id="SSF52096">
    <property type="entry name" value="ClpP/crotonase"/>
    <property type="match status" value="1"/>
</dbReference>
<dbReference type="AlphaFoldDB" id="A0A2J6R533"/>
<evidence type="ECO:0000256" key="2">
    <source>
        <dbReference type="ARBA" id="ARBA00009405"/>
    </source>
</evidence>
<dbReference type="Proteomes" id="UP000235786">
    <property type="component" value="Unassembled WGS sequence"/>
</dbReference>
<proteinExistence type="inferred from homology"/>
<dbReference type="InterPro" id="IPR029045">
    <property type="entry name" value="ClpP/crotonase-like_dom_sf"/>
</dbReference>
<dbReference type="Pfam" id="PF00682">
    <property type="entry name" value="HMGL-like"/>
    <property type="match status" value="1"/>
</dbReference>
<evidence type="ECO:0000256" key="1">
    <source>
        <dbReference type="ARBA" id="ARBA00005143"/>
    </source>
</evidence>
<dbReference type="GO" id="GO:0046951">
    <property type="term" value="P:ketone body biosynthetic process"/>
    <property type="evidence" value="ECO:0007669"/>
    <property type="project" value="TreeGrafter"/>
</dbReference>
<dbReference type="GO" id="GO:0046872">
    <property type="term" value="F:metal ion binding"/>
    <property type="evidence" value="ECO:0007669"/>
    <property type="project" value="UniProtKB-KW"/>
</dbReference>
<dbReference type="CDD" id="cd07938">
    <property type="entry name" value="DRE_TIM_HMGL"/>
    <property type="match status" value="1"/>
</dbReference>
<dbReference type="InterPro" id="IPR000891">
    <property type="entry name" value="PYR_CT"/>
</dbReference>
<feature type="domain" description="Pyruvate carboxyltransferase" evidence="7">
    <location>
        <begin position="4"/>
        <end position="276"/>
    </location>
</feature>
<dbReference type="SUPFAM" id="SSF51569">
    <property type="entry name" value="Aldolase"/>
    <property type="match status" value="1"/>
</dbReference>
<keyword evidence="4" id="KW-0479">Metal-binding</keyword>
<dbReference type="PANTHER" id="PTHR42738">
    <property type="entry name" value="HYDROXYMETHYLGLUTARYL-COA LYASE"/>
    <property type="match status" value="1"/>
</dbReference>
<dbReference type="InterPro" id="IPR001753">
    <property type="entry name" value="Enoyl-CoA_hydra/iso"/>
</dbReference>
<comment type="similarity">
    <text evidence="2">Belongs to the HMG-CoA lyase family.</text>
</comment>
<dbReference type="Gene3D" id="3.90.226.10">
    <property type="entry name" value="2-enoyl-CoA Hydratase, Chain A, domain 1"/>
    <property type="match status" value="1"/>
</dbReference>
<evidence type="ECO:0000256" key="4">
    <source>
        <dbReference type="ARBA" id="ARBA00022723"/>
    </source>
</evidence>
<name>A0A2J6R533_HYAVF</name>
<gene>
    <name evidence="8" type="ORF">L207DRAFT_571105</name>
</gene>
<dbReference type="EC" id="4.1.3.4" evidence="3"/>
<protein>
    <recommendedName>
        <fullName evidence="3">hydroxymethylglutaryl-CoA lyase</fullName>
        <ecNumber evidence="3">4.1.3.4</ecNumber>
    </recommendedName>
</protein>
<organism evidence="8 9">
    <name type="scientific">Hyaloscypha variabilis (strain UAMH 11265 / GT02V1 / F)</name>
    <name type="common">Meliniomyces variabilis</name>
    <dbReference type="NCBI Taxonomy" id="1149755"/>
    <lineage>
        <taxon>Eukaryota</taxon>
        <taxon>Fungi</taxon>
        <taxon>Dikarya</taxon>
        <taxon>Ascomycota</taxon>
        <taxon>Pezizomycotina</taxon>
        <taxon>Leotiomycetes</taxon>
        <taxon>Helotiales</taxon>
        <taxon>Hyaloscyphaceae</taxon>
        <taxon>Hyaloscypha</taxon>
        <taxon>Hyaloscypha variabilis</taxon>
    </lineage>
</organism>